<feature type="compositionally biased region" description="Polar residues" evidence="1">
    <location>
        <begin position="241"/>
        <end position="250"/>
    </location>
</feature>
<dbReference type="InterPro" id="IPR036865">
    <property type="entry name" value="CRAL-TRIO_dom_sf"/>
</dbReference>
<dbReference type="Proteomes" id="UP001182556">
    <property type="component" value="Unassembled WGS sequence"/>
</dbReference>
<dbReference type="SUPFAM" id="SSF52087">
    <property type="entry name" value="CRAL/TRIO domain"/>
    <property type="match status" value="2"/>
</dbReference>
<dbReference type="InterPro" id="IPR036273">
    <property type="entry name" value="CRAL/TRIO_N_dom_sf"/>
</dbReference>
<name>A0AAD9FQV7_PAPLA</name>
<evidence type="ECO:0000256" key="1">
    <source>
        <dbReference type="SAM" id="MobiDB-lite"/>
    </source>
</evidence>
<dbReference type="PANTHER" id="PTHR45657:SF1">
    <property type="entry name" value="CRAL-TRIO DOMAIN-CONTAINING PROTEIN YKL091C-RELATED"/>
    <property type="match status" value="1"/>
</dbReference>
<dbReference type="AlphaFoldDB" id="A0AAD9FQV7"/>
<reference evidence="3" key="1">
    <citation type="submission" date="2023-02" db="EMBL/GenBank/DDBJ databases">
        <title>Identification and recombinant expression of a fungal hydrolase from Papiliotrema laurentii that hydrolyzes apple cutin and clears colloidal polyester polyurethane.</title>
        <authorList>
            <consortium name="DOE Joint Genome Institute"/>
            <person name="Roman V.A."/>
            <person name="Bojanowski C."/>
            <person name="Crable B.R."/>
            <person name="Wagner D.N."/>
            <person name="Hung C.S."/>
            <person name="Nadeau L.J."/>
            <person name="Schratz L."/>
            <person name="Haridas S."/>
            <person name="Pangilinan J."/>
            <person name="Lipzen A."/>
            <person name="Na H."/>
            <person name="Yan M."/>
            <person name="Ng V."/>
            <person name="Grigoriev I.V."/>
            <person name="Spatafora J.W."/>
            <person name="Barlow D."/>
            <person name="Biffinger J."/>
            <person name="Kelley-Loughnane N."/>
            <person name="Varaljay V.A."/>
            <person name="Crookes-Goodson W.J."/>
        </authorList>
    </citation>
    <scope>NUCLEOTIDE SEQUENCE</scope>
    <source>
        <strain evidence="3">5307AH</strain>
    </source>
</reference>
<evidence type="ECO:0000313" key="4">
    <source>
        <dbReference type="Proteomes" id="UP001182556"/>
    </source>
</evidence>
<proteinExistence type="predicted"/>
<dbReference type="SMART" id="SM00516">
    <property type="entry name" value="SEC14"/>
    <property type="match status" value="1"/>
</dbReference>
<dbReference type="Gene3D" id="1.10.8.20">
    <property type="entry name" value="N-terminal domain of phosphatidylinositol transfer protein sec14p"/>
    <property type="match status" value="1"/>
</dbReference>
<evidence type="ECO:0000259" key="2">
    <source>
        <dbReference type="PROSITE" id="PS50191"/>
    </source>
</evidence>
<comment type="caution">
    <text evidence="3">The sequence shown here is derived from an EMBL/GenBank/DDBJ whole genome shotgun (WGS) entry which is preliminary data.</text>
</comment>
<feature type="domain" description="CRAL-TRIO" evidence="2">
    <location>
        <begin position="98"/>
        <end position="308"/>
    </location>
</feature>
<dbReference type="Pfam" id="PF03765">
    <property type="entry name" value="CRAL_TRIO_N"/>
    <property type="match status" value="1"/>
</dbReference>
<dbReference type="PROSITE" id="PS50191">
    <property type="entry name" value="CRAL_TRIO"/>
    <property type="match status" value="1"/>
</dbReference>
<dbReference type="InterPro" id="IPR051026">
    <property type="entry name" value="PI/PC_transfer"/>
</dbReference>
<sequence length="325" mass="36951">MATKDPLSGHPGHLDETQTAALEAFRKELLADGLIPQDREAAKQSIGYDRYDDTTLLRFLRARKFDLPKAKIMWEANEQWRKEFGTDEIAAHGFDYPEQSEVDKYYPQFYHRTDREGRPIYIEQLGKLDIGKLYALTSQDRQLKHLVHEYEKFLKDRLPACSEEKGELVETSCTILDLYNAGISSFYRVKDYVSAASTIGQNYYVTGDHGTHVHRQRTSRLHSYHPYTDVRSANDPDPSLSVPTPKSPTDSQAPYLFSTVWSLVKPWLDEATVRKIHILGKNYKSELTQYIDPANLPTELGGTCKCVGGCSLSDAGPWNKGVQRA</sequence>
<protein>
    <submittedName>
        <fullName evidence="3">Sec14 protein</fullName>
    </submittedName>
</protein>
<dbReference type="Gene3D" id="3.40.525.10">
    <property type="entry name" value="CRAL-TRIO lipid binding domain"/>
    <property type="match status" value="1"/>
</dbReference>
<dbReference type="Pfam" id="PF00650">
    <property type="entry name" value="CRAL_TRIO"/>
    <property type="match status" value="2"/>
</dbReference>
<dbReference type="InterPro" id="IPR011074">
    <property type="entry name" value="CRAL/TRIO_N_dom"/>
</dbReference>
<dbReference type="EMBL" id="JAODAN010000005">
    <property type="protein sequence ID" value="KAK1924510.1"/>
    <property type="molecule type" value="Genomic_DNA"/>
</dbReference>
<dbReference type="CDD" id="cd00170">
    <property type="entry name" value="SEC14"/>
    <property type="match status" value="1"/>
</dbReference>
<organism evidence="3 4">
    <name type="scientific">Papiliotrema laurentii</name>
    <name type="common">Cryptococcus laurentii</name>
    <dbReference type="NCBI Taxonomy" id="5418"/>
    <lineage>
        <taxon>Eukaryota</taxon>
        <taxon>Fungi</taxon>
        <taxon>Dikarya</taxon>
        <taxon>Basidiomycota</taxon>
        <taxon>Agaricomycotina</taxon>
        <taxon>Tremellomycetes</taxon>
        <taxon>Tremellales</taxon>
        <taxon>Rhynchogastremaceae</taxon>
        <taxon>Papiliotrema</taxon>
    </lineage>
</organism>
<feature type="region of interest" description="Disordered" evidence="1">
    <location>
        <begin position="227"/>
        <end position="250"/>
    </location>
</feature>
<gene>
    <name evidence="3" type="ORF">DB88DRAFT_540551</name>
</gene>
<keyword evidence="4" id="KW-1185">Reference proteome</keyword>
<dbReference type="SUPFAM" id="SSF46938">
    <property type="entry name" value="CRAL/TRIO N-terminal domain"/>
    <property type="match status" value="1"/>
</dbReference>
<evidence type="ECO:0000313" key="3">
    <source>
        <dbReference type="EMBL" id="KAK1924510.1"/>
    </source>
</evidence>
<accession>A0AAD9FQV7</accession>
<dbReference type="SMART" id="SM01100">
    <property type="entry name" value="CRAL_TRIO_N"/>
    <property type="match status" value="1"/>
</dbReference>
<dbReference type="InterPro" id="IPR001251">
    <property type="entry name" value="CRAL-TRIO_dom"/>
</dbReference>
<dbReference type="PANTHER" id="PTHR45657">
    <property type="entry name" value="CRAL-TRIO DOMAIN-CONTAINING PROTEIN YKL091C-RELATED"/>
    <property type="match status" value="1"/>
</dbReference>